<dbReference type="PANTHER" id="PTHR35370">
    <property type="entry name" value="CYTOPLASMIC PROTEIN-RELATED-RELATED"/>
    <property type="match status" value="1"/>
</dbReference>
<protein>
    <submittedName>
        <fullName evidence="1">Type VI secretion protein</fullName>
    </submittedName>
</protein>
<evidence type="ECO:0000313" key="1">
    <source>
        <dbReference type="EMBL" id="ANP41252.1"/>
    </source>
</evidence>
<dbReference type="PANTHER" id="PTHR35370:SF1">
    <property type="entry name" value="TYPE VI SECRETION SYSTEM COMPONENT TSSF1"/>
    <property type="match status" value="1"/>
</dbReference>
<reference evidence="1 2" key="1">
    <citation type="journal article" date="2016" name="ISME J.">
        <title>Global occurrence and heterogeneity of the Roseobacter-clade species Ruegeria mobilis.</title>
        <authorList>
            <person name="Sonnenschein E."/>
            <person name="Gram L."/>
        </authorList>
    </citation>
    <scope>NUCLEOTIDE SEQUENCE [LARGE SCALE GENOMIC DNA]</scope>
    <source>
        <strain evidence="1 2">F1926</strain>
    </source>
</reference>
<sequence length="642" mass="71331">MRRALRDAYNQELGLLKERAAEFAGEYPGLADRLGGLLEENMDPAVAGLLEGSAFLSAQVKVKMDEEYQTFTRELLEQIFPDALAPTPSVMLVRAQAPADSSEIESGLSFTAGEYMDARFLDAQQRVSCRFALASPLTVWPIGVTQATYHASAGPISALGQEIAASTKAGLVVDVARLDNDGQPNPTETLNTLEMDSLTLNFTAPMDEAAILYEQIFCDCTRVSLRWLNAQGDPVFARLATNQLHKIGFDEGEQLFPHQKRLFDGFARLREFFVFPRKFLGLRLTGLRDVLPHVRSNTVQLVFEFSSPRQRLAANLDPQDLAVNAAPAVNLFEEMSSHLHLDRKRHEYTITPNSSPITHYEVHHITEVWAHYTDRQSKSEVHPLYALPPEGRSARQALYYTTRRKPRRRTLAEQRNGIPRNLYRGTETLISLYEPPEQEPANRLQVKLLCSNRHLPEYLPIADSAESFHLCDDQTVALKCLAGPSPPRDSLADRETTANHRTTAGDTYWRLLSYLSLGTSGVQSPDGGMSAASLREMLSLFADLSDSVSEAQISGVRNLECTPVTRTIAAPDGYHTARGLLIRVIFDETEFESTGIVPLGAVLDHFFAEYAAVNSFTQTVIHSLQRGEITRFAPRSGTGPLL</sequence>
<dbReference type="RefSeq" id="WP_005614124.1">
    <property type="nucleotide sequence ID" value="NZ_CP015230.1"/>
</dbReference>
<dbReference type="InterPro" id="IPR010272">
    <property type="entry name" value="T6SS_TssF"/>
</dbReference>
<accession>A0A1B1A3U5</accession>
<organism evidence="1 2">
    <name type="scientific">Tritonibacter mobilis F1926</name>
    <dbReference type="NCBI Taxonomy" id="1265309"/>
    <lineage>
        <taxon>Bacteria</taxon>
        <taxon>Pseudomonadati</taxon>
        <taxon>Pseudomonadota</taxon>
        <taxon>Alphaproteobacteria</taxon>
        <taxon>Rhodobacterales</taxon>
        <taxon>Paracoccaceae</taxon>
        <taxon>Tritonibacter</taxon>
    </lineage>
</organism>
<dbReference type="KEGG" id="rmb:K529_010790"/>
<dbReference type="Proteomes" id="UP000013243">
    <property type="component" value="Chromosome"/>
</dbReference>
<dbReference type="NCBIfam" id="TIGR03359">
    <property type="entry name" value="VI_chp_6"/>
    <property type="match status" value="1"/>
</dbReference>
<dbReference type="PIRSF" id="PIRSF028304">
    <property type="entry name" value="UCP028304"/>
    <property type="match status" value="1"/>
</dbReference>
<dbReference type="STRING" id="1265309.K529_010790"/>
<dbReference type="EMBL" id="CP015230">
    <property type="protein sequence ID" value="ANP41252.1"/>
    <property type="molecule type" value="Genomic_DNA"/>
</dbReference>
<evidence type="ECO:0000313" key="2">
    <source>
        <dbReference type="Proteomes" id="UP000013243"/>
    </source>
</evidence>
<name>A0A1B1A3U5_9RHOB</name>
<proteinExistence type="predicted"/>
<dbReference type="GeneID" id="28250324"/>
<dbReference type="OrthoDB" id="9763676at2"/>
<dbReference type="AlphaFoldDB" id="A0A1B1A3U5"/>
<gene>
    <name evidence="1" type="ORF">K529_010790</name>
</gene>
<dbReference type="Pfam" id="PF05947">
    <property type="entry name" value="T6SS_TssF"/>
    <property type="match status" value="1"/>
</dbReference>